<dbReference type="STRING" id="765257.A0A0C9XIC9"/>
<dbReference type="InterPro" id="IPR012337">
    <property type="entry name" value="RNaseH-like_sf"/>
</dbReference>
<protein>
    <recommendedName>
        <fullName evidence="1">HAT C-terminal dimerisation domain-containing protein</fullName>
    </recommendedName>
</protein>
<gene>
    <name evidence="2" type="ORF">PISMIDRAFT_121632</name>
</gene>
<dbReference type="InterPro" id="IPR008906">
    <property type="entry name" value="HATC_C_dom"/>
</dbReference>
<name>A0A0C9XIC9_9AGAM</name>
<dbReference type="EMBL" id="KN834125">
    <property type="protein sequence ID" value="KIK12055.1"/>
    <property type="molecule type" value="Genomic_DNA"/>
</dbReference>
<feature type="domain" description="HAT C-terminal dimerisation" evidence="1">
    <location>
        <begin position="9"/>
        <end position="62"/>
    </location>
</feature>
<evidence type="ECO:0000259" key="1">
    <source>
        <dbReference type="Pfam" id="PF05699"/>
    </source>
</evidence>
<keyword evidence="3" id="KW-1185">Reference proteome</keyword>
<dbReference type="Proteomes" id="UP000054018">
    <property type="component" value="Unassembled WGS sequence"/>
</dbReference>
<proteinExistence type="predicted"/>
<evidence type="ECO:0000313" key="2">
    <source>
        <dbReference type="EMBL" id="KIK12055.1"/>
    </source>
</evidence>
<dbReference type="Pfam" id="PF05699">
    <property type="entry name" value="Dimer_Tnp_hAT"/>
    <property type="match status" value="1"/>
</dbReference>
<dbReference type="SUPFAM" id="SSF53098">
    <property type="entry name" value="Ribonuclease H-like"/>
    <property type="match status" value="1"/>
</dbReference>
<reference evidence="3" key="2">
    <citation type="submission" date="2015-01" db="EMBL/GenBank/DDBJ databases">
        <title>Evolutionary Origins and Diversification of the Mycorrhizal Mutualists.</title>
        <authorList>
            <consortium name="DOE Joint Genome Institute"/>
            <consortium name="Mycorrhizal Genomics Consortium"/>
            <person name="Kohler A."/>
            <person name="Kuo A."/>
            <person name="Nagy L.G."/>
            <person name="Floudas D."/>
            <person name="Copeland A."/>
            <person name="Barry K.W."/>
            <person name="Cichocki N."/>
            <person name="Veneault-Fourrey C."/>
            <person name="LaButti K."/>
            <person name="Lindquist E.A."/>
            <person name="Lipzen A."/>
            <person name="Lundell T."/>
            <person name="Morin E."/>
            <person name="Murat C."/>
            <person name="Riley R."/>
            <person name="Ohm R."/>
            <person name="Sun H."/>
            <person name="Tunlid A."/>
            <person name="Henrissat B."/>
            <person name="Grigoriev I.V."/>
            <person name="Hibbett D.S."/>
            <person name="Martin F."/>
        </authorList>
    </citation>
    <scope>NUCLEOTIDE SEQUENCE [LARGE SCALE GENOMIC DNA]</scope>
    <source>
        <strain evidence="3">441</strain>
    </source>
</reference>
<dbReference type="OrthoDB" id="3241084at2759"/>
<dbReference type="GO" id="GO:0046983">
    <property type="term" value="F:protein dimerization activity"/>
    <property type="evidence" value="ECO:0007669"/>
    <property type="project" value="InterPro"/>
</dbReference>
<reference evidence="2 3" key="1">
    <citation type="submission" date="2014-04" db="EMBL/GenBank/DDBJ databases">
        <authorList>
            <consortium name="DOE Joint Genome Institute"/>
            <person name="Kuo A."/>
            <person name="Kohler A."/>
            <person name="Costa M.D."/>
            <person name="Nagy L.G."/>
            <person name="Floudas D."/>
            <person name="Copeland A."/>
            <person name="Barry K.W."/>
            <person name="Cichocki N."/>
            <person name="Veneault-Fourrey C."/>
            <person name="LaButti K."/>
            <person name="Lindquist E.A."/>
            <person name="Lipzen A."/>
            <person name="Lundell T."/>
            <person name="Morin E."/>
            <person name="Murat C."/>
            <person name="Sun H."/>
            <person name="Tunlid A."/>
            <person name="Henrissat B."/>
            <person name="Grigoriev I.V."/>
            <person name="Hibbett D.S."/>
            <person name="Martin F."/>
            <person name="Nordberg H.P."/>
            <person name="Cantor M.N."/>
            <person name="Hua S.X."/>
        </authorList>
    </citation>
    <scope>NUCLEOTIDE SEQUENCE [LARGE SCALE GENOMIC DNA]</scope>
    <source>
        <strain evidence="2 3">441</strain>
    </source>
</reference>
<dbReference type="HOGENOM" id="CLU_009123_9_1_1"/>
<evidence type="ECO:0000313" key="3">
    <source>
        <dbReference type="Proteomes" id="UP000054018"/>
    </source>
</evidence>
<accession>A0A0C9XIC9</accession>
<sequence length="129" mass="14249">MLLASQASKSLYPIVFTIALDYLPIQVSLVPCKHVFSSSSETDTKKRNCIVPALMEALQMLKFGLKKEHLDFTRGWITPERDMAGGDDRTDLLVQLFASGGGKSLDDILRMVVWEEGDDIADGTPTLFA</sequence>
<organism evidence="2 3">
    <name type="scientific">Pisolithus microcarpus 441</name>
    <dbReference type="NCBI Taxonomy" id="765257"/>
    <lineage>
        <taxon>Eukaryota</taxon>
        <taxon>Fungi</taxon>
        <taxon>Dikarya</taxon>
        <taxon>Basidiomycota</taxon>
        <taxon>Agaricomycotina</taxon>
        <taxon>Agaricomycetes</taxon>
        <taxon>Agaricomycetidae</taxon>
        <taxon>Boletales</taxon>
        <taxon>Sclerodermatineae</taxon>
        <taxon>Pisolithaceae</taxon>
        <taxon>Pisolithus</taxon>
    </lineage>
</organism>
<dbReference type="AlphaFoldDB" id="A0A0C9XIC9"/>